<evidence type="ECO:0000313" key="2">
    <source>
        <dbReference type="EMBL" id="UVF62545.1"/>
    </source>
</evidence>
<evidence type="ECO:0000256" key="1">
    <source>
        <dbReference type="SAM" id="Phobius"/>
    </source>
</evidence>
<keyword evidence="3" id="KW-1185">Reference proteome</keyword>
<dbReference type="GeneID" id="80545100"/>
<reference evidence="2 3" key="1">
    <citation type="submission" date="2022-05" db="EMBL/GenBank/DDBJ databases">
        <title>Diverse viruses of marine archaea discovered using metagenomics.</title>
        <authorList>
            <person name="Zhou Y."/>
        </authorList>
    </citation>
    <scope>NUCLEOTIDE SEQUENCE [LARGE SCALE GENOMIC DNA]</scope>
    <source>
        <strain evidence="2">YSH_150918</strain>
    </source>
</reference>
<dbReference type="RefSeq" id="YP_010806139.1">
    <property type="nucleotide sequence ID" value="NC_077214.1"/>
</dbReference>
<dbReference type="Proteomes" id="UP001157002">
    <property type="component" value="Segment"/>
</dbReference>
<feature type="transmembrane region" description="Helical" evidence="1">
    <location>
        <begin position="6"/>
        <end position="24"/>
    </location>
</feature>
<protein>
    <submittedName>
        <fullName evidence="2">Uncharacterized protein</fullName>
    </submittedName>
</protein>
<evidence type="ECO:0000313" key="3">
    <source>
        <dbReference type="Proteomes" id="UP001157002"/>
    </source>
</evidence>
<keyword evidence="1" id="KW-1133">Transmembrane helix</keyword>
<name>A0A976YF50_9CAUD</name>
<accession>A0A976YF50</accession>
<dbReference type="EMBL" id="ON649702">
    <property type="protein sequence ID" value="UVF62545.1"/>
    <property type="molecule type" value="Genomic_DNA"/>
</dbReference>
<dbReference type="KEGG" id="vg:80545100"/>
<proteinExistence type="predicted"/>
<organism evidence="2 3">
    <name type="scientific">Poseidoniales virus YSH_150918</name>
    <dbReference type="NCBI Taxonomy" id="3071324"/>
    <lineage>
        <taxon>Viruses</taxon>
        <taxon>Duplodnaviria</taxon>
        <taxon>Heunggongvirae</taxon>
        <taxon>Uroviricota</taxon>
        <taxon>Caudoviricetes</taxon>
        <taxon>Magrovirales</taxon>
        <taxon>Aoguangviridae</taxon>
        <taxon>Aobingvirus</taxon>
        <taxon>Aobingvirus yangshanense</taxon>
    </lineage>
</organism>
<keyword evidence="1" id="KW-0472">Membrane</keyword>
<sequence length="51" mass="5988">MTTWEWIGLLVFLIIVMLLFFAAFGGSNIDSQNIEEYMENLFEEKNKKANK</sequence>
<keyword evidence="1" id="KW-0812">Transmembrane</keyword>